<dbReference type="RefSeq" id="WP_099437877.1">
    <property type="nucleotide sequence ID" value="NZ_CP024091.1"/>
</dbReference>
<accession>A0A2D1U2V9</accession>
<evidence type="ECO:0000313" key="3">
    <source>
        <dbReference type="Proteomes" id="UP000223749"/>
    </source>
</evidence>
<keyword evidence="1" id="KW-0732">Signal</keyword>
<dbReference type="SUPFAM" id="SSF52317">
    <property type="entry name" value="Class I glutamine amidotransferase-like"/>
    <property type="match status" value="1"/>
</dbReference>
<reference evidence="2 3" key="1">
    <citation type="submission" date="2017-10" db="EMBL/GenBank/DDBJ databases">
        <title>Whole genome of Pedobacter ginsengisoli T01R-27 isolated from tomato rhizosphere.</title>
        <authorList>
            <person name="Weon H.-Y."/>
            <person name="Lee S.A."/>
            <person name="Sang M.K."/>
            <person name="Song J."/>
        </authorList>
    </citation>
    <scope>NUCLEOTIDE SEQUENCE [LARGE SCALE GENOMIC DNA]</scope>
    <source>
        <strain evidence="2 3">T01R-27</strain>
    </source>
</reference>
<dbReference type="KEGG" id="pgs:CPT03_05385"/>
<dbReference type="EMBL" id="CP024091">
    <property type="protein sequence ID" value="ATP55935.1"/>
    <property type="molecule type" value="Genomic_DNA"/>
</dbReference>
<evidence type="ECO:0000313" key="2">
    <source>
        <dbReference type="EMBL" id="ATP55935.1"/>
    </source>
</evidence>
<name>A0A2D1U2V9_9SPHI</name>
<protein>
    <recommendedName>
        <fullName evidence="4">Beta-galactosidase trimerisation domain-containing protein</fullName>
    </recommendedName>
</protein>
<feature type="signal peptide" evidence="1">
    <location>
        <begin position="1"/>
        <end position="20"/>
    </location>
</feature>
<dbReference type="Gene3D" id="3.40.50.880">
    <property type="match status" value="1"/>
</dbReference>
<evidence type="ECO:0000256" key="1">
    <source>
        <dbReference type="SAM" id="SignalP"/>
    </source>
</evidence>
<dbReference type="OrthoDB" id="605164at2"/>
<keyword evidence="3" id="KW-1185">Reference proteome</keyword>
<evidence type="ECO:0008006" key="4">
    <source>
        <dbReference type="Google" id="ProtNLM"/>
    </source>
</evidence>
<dbReference type="Proteomes" id="UP000223749">
    <property type="component" value="Chromosome"/>
</dbReference>
<organism evidence="2 3">
    <name type="scientific">Pedobacter ginsengisoli</name>
    <dbReference type="NCBI Taxonomy" id="363852"/>
    <lineage>
        <taxon>Bacteria</taxon>
        <taxon>Pseudomonadati</taxon>
        <taxon>Bacteroidota</taxon>
        <taxon>Sphingobacteriia</taxon>
        <taxon>Sphingobacteriales</taxon>
        <taxon>Sphingobacteriaceae</taxon>
        <taxon>Pedobacter</taxon>
    </lineage>
</organism>
<gene>
    <name evidence="2" type="ORF">CPT03_05385</name>
</gene>
<sequence>MKTLILFALFSFSIYMGAHAQLEKTAFQTGSAWRPEIDVRSDIAIVYGANDRPGMTFQERVNSWRDHGYQTHFMTGIAWGEYQDYFLGKWDGKNHQDIGQVERNGKVIWHGGGVPYIVPVQSFLEYMKTAIIKKVIDAGITSIYLEEPEFWARAGYSEVFKQEWKKYYGFDWRPQHESAENTYLSSKLKYHLYYEAIKDVSSYAKSYGKTKGLAIKVYIATHSLVNYSSWQIVSPEASLASLPGIDGYIAQVWTGTSREPTYFDGQKKERVFENAFLEYGSMVSMTAPTGRKMFFLTDPIEDWPRDWGDYKLNYQATFTAKLLYPMVNNYEVMPWPERIYTRPYKLANSKEEVLIPKYYSTQMQVMANALNDMPLSENRVTGKNGIGVLMSNSLMFQRFPDHKGYDDPQFSNFYGQTLPLLKNGVPVQTVHMENLLFKETLKDIKVLVVSYANMKPVSADVHKYLADWVKKGGVLIYCGRDDDPYQSVMEWWNTKGNQFKVPSDHLFSLMNVKPVENKKESVGKGAVYLIKQNPKEFVLNANSAGTYLDIVKHAYKNDAKAGELLFKNSLYLQRGAYDIVSVLDESVSTEPYKIKGPVIDLFDPNLPVLSEKVIKPGEQALLYNVQRVKDKTKPMVLASASRIYNEERNGKTYSFVCKSPAKTVNSIRVLLPAKPADIAITDNSGKKISDYKTSWDMSSNTVYLSFDNNPDGIHVLISL</sequence>
<feature type="chain" id="PRO_5013568343" description="Beta-galactosidase trimerisation domain-containing protein" evidence="1">
    <location>
        <begin position="21"/>
        <end position="719"/>
    </location>
</feature>
<dbReference type="AlphaFoldDB" id="A0A2D1U2V9"/>
<proteinExistence type="predicted"/>
<dbReference type="InterPro" id="IPR029062">
    <property type="entry name" value="Class_I_gatase-like"/>
</dbReference>